<dbReference type="Gene3D" id="1.10.630.10">
    <property type="entry name" value="Cytochrome P450"/>
    <property type="match status" value="2"/>
</dbReference>
<keyword evidence="7" id="KW-0503">Monooxygenase</keyword>
<keyword evidence="5" id="KW-0560">Oxidoreductase</keyword>
<reference evidence="8 9" key="1">
    <citation type="submission" date="2024-01" db="EMBL/GenBank/DDBJ databases">
        <title>The complete chloroplast genome sequence of Lithospermum erythrorhizon: insights into the phylogenetic relationship among Boraginaceae species and the maternal lineages of purple gromwells.</title>
        <authorList>
            <person name="Okada T."/>
            <person name="Watanabe K."/>
        </authorList>
    </citation>
    <scope>NUCLEOTIDE SEQUENCE [LARGE SCALE GENOMIC DNA]</scope>
</reference>
<dbReference type="Proteomes" id="UP001454036">
    <property type="component" value="Unassembled WGS sequence"/>
</dbReference>
<dbReference type="GO" id="GO:0016705">
    <property type="term" value="F:oxidoreductase activity, acting on paired donors, with incorporation or reduction of molecular oxygen"/>
    <property type="evidence" value="ECO:0007669"/>
    <property type="project" value="InterPro"/>
</dbReference>
<evidence type="ECO:0000313" key="9">
    <source>
        <dbReference type="Proteomes" id="UP001454036"/>
    </source>
</evidence>
<evidence type="ECO:0000256" key="2">
    <source>
        <dbReference type="ARBA" id="ARBA00010617"/>
    </source>
</evidence>
<evidence type="ECO:0000256" key="3">
    <source>
        <dbReference type="ARBA" id="ARBA00022617"/>
    </source>
</evidence>
<gene>
    <name evidence="8" type="ORF">LIER_05134</name>
</gene>
<dbReference type="SUPFAM" id="SSF48264">
    <property type="entry name" value="Cytochrome P450"/>
    <property type="match status" value="2"/>
</dbReference>
<dbReference type="InterPro" id="IPR036396">
    <property type="entry name" value="Cyt_P450_sf"/>
</dbReference>
<dbReference type="Pfam" id="PF00067">
    <property type="entry name" value="p450"/>
    <property type="match status" value="1"/>
</dbReference>
<name>A0AAV3NZC7_LITER</name>
<dbReference type="GO" id="GO:0005506">
    <property type="term" value="F:iron ion binding"/>
    <property type="evidence" value="ECO:0007669"/>
    <property type="project" value="InterPro"/>
</dbReference>
<evidence type="ECO:0000256" key="6">
    <source>
        <dbReference type="ARBA" id="ARBA00023004"/>
    </source>
</evidence>
<accession>A0AAV3NZC7</accession>
<sequence length="194" mass="22546">MPHYCERYFGDIQEDGGPGVAEKEYVDALFTLLEYMNAFCISDYLPWLTFLDVDGHEQIVRDATRVMEKYQNPIIEDRLNQFKDGIRKQPQDLLDVMITLKDERGNHCENIERPHGTCMSARSTKAPPCDAIQPPSRLYKGCRRCWLLHSQRHPDVWDNPSKFDPSRHIKNSDTKVEITEPNLNFIAFSTGTRQ</sequence>
<protein>
    <recommendedName>
        <fullName evidence="10">Cytochrome P450</fullName>
    </recommendedName>
</protein>
<evidence type="ECO:0000256" key="4">
    <source>
        <dbReference type="ARBA" id="ARBA00022723"/>
    </source>
</evidence>
<evidence type="ECO:0000256" key="1">
    <source>
        <dbReference type="ARBA" id="ARBA00001971"/>
    </source>
</evidence>
<keyword evidence="3" id="KW-0349">Heme</keyword>
<evidence type="ECO:0000256" key="7">
    <source>
        <dbReference type="ARBA" id="ARBA00023033"/>
    </source>
</evidence>
<comment type="cofactor">
    <cofactor evidence="1">
        <name>heme</name>
        <dbReference type="ChEBI" id="CHEBI:30413"/>
    </cofactor>
</comment>
<evidence type="ECO:0008006" key="10">
    <source>
        <dbReference type="Google" id="ProtNLM"/>
    </source>
</evidence>
<dbReference type="EMBL" id="BAABME010000693">
    <property type="protein sequence ID" value="GAA0144779.1"/>
    <property type="molecule type" value="Genomic_DNA"/>
</dbReference>
<organism evidence="8 9">
    <name type="scientific">Lithospermum erythrorhizon</name>
    <name type="common">Purple gromwell</name>
    <name type="synonym">Lithospermum officinale var. erythrorhizon</name>
    <dbReference type="NCBI Taxonomy" id="34254"/>
    <lineage>
        <taxon>Eukaryota</taxon>
        <taxon>Viridiplantae</taxon>
        <taxon>Streptophyta</taxon>
        <taxon>Embryophyta</taxon>
        <taxon>Tracheophyta</taxon>
        <taxon>Spermatophyta</taxon>
        <taxon>Magnoliopsida</taxon>
        <taxon>eudicotyledons</taxon>
        <taxon>Gunneridae</taxon>
        <taxon>Pentapetalae</taxon>
        <taxon>asterids</taxon>
        <taxon>lamiids</taxon>
        <taxon>Boraginales</taxon>
        <taxon>Boraginaceae</taxon>
        <taxon>Boraginoideae</taxon>
        <taxon>Lithospermeae</taxon>
        <taxon>Lithospermum</taxon>
    </lineage>
</organism>
<keyword evidence="6" id="KW-0408">Iron</keyword>
<dbReference type="PANTHER" id="PTHR47944">
    <property type="entry name" value="CYTOCHROME P450 98A9"/>
    <property type="match status" value="1"/>
</dbReference>
<comment type="similarity">
    <text evidence="2">Belongs to the cytochrome P450 family.</text>
</comment>
<dbReference type="PANTHER" id="PTHR47944:SF4">
    <property type="entry name" value="OS09G0441700 PROTEIN"/>
    <property type="match status" value="1"/>
</dbReference>
<dbReference type="GO" id="GO:0020037">
    <property type="term" value="F:heme binding"/>
    <property type="evidence" value="ECO:0007669"/>
    <property type="project" value="InterPro"/>
</dbReference>
<evidence type="ECO:0000313" key="8">
    <source>
        <dbReference type="EMBL" id="GAA0144779.1"/>
    </source>
</evidence>
<evidence type="ECO:0000256" key="5">
    <source>
        <dbReference type="ARBA" id="ARBA00023002"/>
    </source>
</evidence>
<keyword evidence="4" id="KW-0479">Metal-binding</keyword>
<proteinExistence type="inferred from homology"/>
<dbReference type="GO" id="GO:0004497">
    <property type="term" value="F:monooxygenase activity"/>
    <property type="evidence" value="ECO:0007669"/>
    <property type="project" value="UniProtKB-KW"/>
</dbReference>
<comment type="caution">
    <text evidence="8">The sequence shown here is derived from an EMBL/GenBank/DDBJ whole genome shotgun (WGS) entry which is preliminary data.</text>
</comment>
<dbReference type="InterPro" id="IPR001128">
    <property type="entry name" value="Cyt_P450"/>
</dbReference>
<dbReference type="AlphaFoldDB" id="A0AAV3NZC7"/>
<keyword evidence="9" id="KW-1185">Reference proteome</keyword>